<evidence type="ECO:0000256" key="5">
    <source>
        <dbReference type="ARBA" id="ARBA00022692"/>
    </source>
</evidence>
<gene>
    <name evidence="12" type="ORF">HERI1096_LOCUS32202</name>
</gene>
<dbReference type="InterPro" id="IPR007130">
    <property type="entry name" value="DAGAT"/>
</dbReference>
<keyword evidence="3" id="KW-0444">Lipid biosynthesis</keyword>
<proteinExistence type="inferred from homology"/>
<sequence length="337" mass="36741">MSELIRRVLSVGAAPAHEEVDDPVTPTVLRYRVLLAAIALYLLWRRHTAPAISLARPWGPRWLAALTGLAFSELLRVVGRIPVATLKPPSKGVDDSKQHVVVWHPHGALTTMAFMHCGYHSVMKQPLTWFPGIAPVLFNVPFLRETTLLLNARAVSGKVMEKLASAGLNVGVQPGGIPEQLQSDHRREIAVFPPNLGFVRLAMRHGAALLPAYIFGENQAYTTYDVGRRATQKLFRMLGVVVPIMTGRWGLPWLVPNKVDIHVCWGNAVSVGPANATPTDAQVEEVFGRYCAELLRVFDENKDACLPPEVAARGLTIVRRETPASASKAAAVGGAKL</sequence>
<dbReference type="GO" id="GO:0006629">
    <property type="term" value="P:lipid metabolic process"/>
    <property type="evidence" value="ECO:0007669"/>
    <property type="project" value="UniProtKB-KW"/>
</dbReference>
<comment type="subcellular location">
    <subcellularLocation>
        <location evidence="1 11">Endoplasmic reticulum membrane</location>
        <topology evidence="1 11">Multi-pass membrane protein</topology>
    </subcellularLocation>
</comment>
<keyword evidence="9" id="KW-0472">Membrane</keyword>
<keyword evidence="5" id="KW-0812">Transmembrane</keyword>
<evidence type="ECO:0000256" key="9">
    <source>
        <dbReference type="ARBA" id="ARBA00023136"/>
    </source>
</evidence>
<protein>
    <recommendedName>
        <fullName evidence="11">Acyltransferase</fullName>
        <ecNumber evidence="11">2.3.1.-</ecNumber>
    </recommendedName>
</protein>
<dbReference type="PANTHER" id="PTHR12317">
    <property type="entry name" value="DIACYLGLYCEROL O-ACYLTRANSFERASE"/>
    <property type="match status" value="1"/>
</dbReference>
<keyword evidence="7" id="KW-1133">Transmembrane helix</keyword>
<evidence type="ECO:0000256" key="3">
    <source>
        <dbReference type="ARBA" id="ARBA00022516"/>
    </source>
</evidence>
<comment type="similarity">
    <text evidence="2 11">Belongs to the diacylglycerol acyltransferase family.</text>
</comment>
<evidence type="ECO:0000256" key="11">
    <source>
        <dbReference type="RuleBase" id="RU367023"/>
    </source>
</evidence>
<keyword evidence="4 11" id="KW-0808">Transferase</keyword>
<reference evidence="12" key="1">
    <citation type="submission" date="2021-01" db="EMBL/GenBank/DDBJ databases">
        <authorList>
            <person name="Corre E."/>
            <person name="Pelletier E."/>
            <person name="Niang G."/>
            <person name="Scheremetjew M."/>
            <person name="Finn R."/>
            <person name="Kale V."/>
            <person name="Holt S."/>
            <person name="Cochrane G."/>
            <person name="Meng A."/>
            <person name="Brown T."/>
            <person name="Cohen L."/>
        </authorList>
    </citation>
    <scope>NUCLEOTIDE SEQUENCE</scope>
    <source>
        <strain evidence="12">CCMP281</strain>
    </source>
</reference>
<evidence type="ECO:0000256" key="8">
    <source>
        <dbReference type="ARBA" id="ARBA00023098"/>
    </source>
</evidence>
<evidence type="ECO:0000256" key="6">
    <source>
        <dbReference type="ARBA" id="ARBA00022824"/>
    </source>
</evidence>
<keyword evidence="6 11" id="KW-0256">Endoplasmic reticulum</keyword>
<evidence type="ECO:0000256" key="4">
    <source>
        <dbReference type="ARBA" id="ARBA00022679"/>
    </source>
</evidence>
<dbReference type="Pfam" id="PF03982">
    <property type="entry name" value="DAGAT"/>
    <property type="match status" value="1"/>
</dbReference>
<dbReference type="GO" id="GO:0008374">
    <property type="term" value="F:O-acyltransferase activity"/>
    <property type="evidence" value="ECO:0007669"/>
    <property type="project" value="InterPro"/>
</dbReference>
<dbReference type="GO" id="GO:0005789">
    <property type="term" value="C:endoplasmic reticulum membrane"/>
    <property type="evidence" value="ECO:0007669"/>
    <property type="project" value="UniProtKB-SubCell"/>
</dbReference>
<evidence type="ECO:0000256" key="7">
    <source>
        <dbReference type="ARBA" id="ARBA00022989"/>
    </source>
</evidence>
<accession>A0A7S3BM79</accession>
<keyword evidence="8" id="KW-0443">Lipid metabolism</keyword>
<evidence type="ECO:0000256" key="1">
    <source>
        <dbReference type="ARBA" id="ARBA00004477"/>
    </source>
</evidence>
<keyword evidence="10" id="KW-0012">Acyltransferase</keyword>
<evidence type="ECO:0000313" key="12">
    <source>
        <dbReference type="EMBL" id="CAE0138370.1"/>
    </source>
</evidence>
<dbReference type="AlphaFoldDB" id="A0A7S3BM79"/>
<name>A0A7S3BM79_9EUKA</name>
<dbReference type="EC" id="2.3.1.-" evidence="11"/>
<organism evidence="12">
    <name type="scientific">Haptolina ericina</name>
    <dbReference type="NCBI Taxonomy" id="156174"/>
    <lineage>
        <taxon>Eukaryota</taxon>
        <taxon>Haptista</taxon>
        <taxon>Haptophyta</taxon>
        <taxon>Prymnesiophyceae</taxon>
        <taxon>Prymnesiales</taxon>
        <taxon>Prymnesiaceae</taxon>
        <taxon>Haptolina</taxon>
    </lineage>
</organism>
<dbReference type="EMBL" id="HBHX01058367">
    <property type="protein sequence ID" value="CAE0138370.1"/>
    <property type="molecule type" value="Transcribed_RNA"/>
</dbReference>
<evidence type="ECO:0000256" key="10">
    <source>
        <dbReference type="ARBA" id="ARBA00023315"/>
    </source>
</evidence>
<evidence type="ECO:0000256" key="2">
    <source>
        <dbReference type="ARBA" id="ARBA00005420"/>
    </source>
</evidence>